<dbReference type="InterPro" id="IPR034733">
    <property type="entry name" value="AcCoA_carboxyl_beta"/>
</dbReference>
<feature type="domain" description="CoA carboxyltransferase C-terminal" evidence="2">
    <location>
        <begin position="231"/>
        <end position="462"/>
    </location>
</feature>
<dbReference type="InterPro" id="IPR011762">
    <property type="entry name" value="COA_CT_N"/>
</dbReference>
<evidence type="ECO:0000313" key="3">
    <source>
        <dbReference type="EMBL" id="RGE87196.1"/>
    </source>
</evidence>
<dbReference type="Proteomes" id="UP000261080">
    <property type="component" value="Unassembled WGS sequence"/>
</dbReference>
<gene>
    <name evidence="3" type="ORF">DW016_09770</name>
</gene>
<proteinExistence type="predicted"/>
<reference evidence="3 4" key="1">
    <citation type="submission" date="2018-08" db="EMBL/GenBank/DDBJ databases">
        <title>A genome reference for cultivated species of the human gut microbiota.</title>
        <authorList>
            <person name="Zou Y."/>
            <person name="Xue W."/>
            <person name="Luo G."/>
        </authorList>
    </citation>
    <scope>NUCLEOTIDE SEQUENCE [LARGE SCALE GENOMIC DNA]</scope>
    <source>
        <strain evidence="3 4">AF37-2AT</strain>
    </source>
</reference>
<dbReference type="PANTHER" id="PTHR43842">
    <property type="entry name" value="PROPIONYL-COA CARBOXYLASE BETA CHAIN"/>
    <property type="match status" value="1"/>
</dbReference>
<dbReference type="InterPro" id="IPR051047">
    <property type="entry name" value="AccD/PCCB"/>
</dbReference>
<dbReference type="AlphaFoldDB" id="A0A3E3K2G3"/>
<dbReference type="InterPro" id="IPR011763">
    <property type="entry name" value="COA_CT_C"/>
</dbReference>
<dbReference type="PANTHER" id="PTHR43842:SF2">
    <property type="entry name" value="PROPIONYL-COA CARBOXYLASE BETA CHAIN, MITOCHONDRIAL"/>
    <property type="match status" value="1"/>
</dbReference>
<keyword evidence="4" id="KW-1185">Reference proteome</keyword>
<accession>A0A3E3K2G3</accession>
<dbReference type="SUPFAM" id="SSF52096">
    <property type="entry name" value="ClpP/crotonase"/>
    <property type="match status" value="2"/>
</dbReference>
<dbReference type="RefSeq" id="WP_024732290.1">
    <property type="nucleotide sequence ID" value="NZ_BAABYU010000001.1"/>
</dbReference>
<evidence type="ECO:0000259" key="2">
    <source>
        <dbReference type="PROSITE" id="PS50989"/>
    </source>
</evidence>
<dbReference type="InterPro" id="IPR029045">
    <property type="entry name" value="ClpP/crotonase-like_dom_sf"/>
</dbReference>
<name>A0A3E3K2G3_9FIRM</name>
<dbReference type="Gene3D" id="3.90.226.10">
    <property type="entry name" value="2-enoyl-CoA Hydratase, Chain A, domain 1"/>
    <property type="match status" value="2"/>
</dbReference>
<comment type="caution">
    <text evidence="3">The sequence shown here is derived from an EMBL/GenBank/DDBJ whole genome shotgun (WGS) entry which is preliminary data.</text>
</comment>
<dbReference type="GO" id="GO:0016740">
    <property type="term" value="F:transferase activity"/>
    <property type="evidence" value="ECO:0007669"/>
    <property type="project" value="UniProtKB-KW"/>
</dbReference>
<dbReference type="Pfam" id="PF01039">
    <property type="entry name" value="Carboxyl_trans"/>
    <property type="match status" value="1"/>
</dbReference>
<feature type="domain" description="CoA carboxyltransferase N-terminal" evidence="1">
    <location>
        <begin position="1"/>
        <end position="234"/>
    </location>
</feature>
<evidence type="ECO:0000313" key="4">
    <source>
        <dbReference type="Proteomes" id="UP000261080"/>
    </source>
</evidence>
<organism evidence="3 4">
    <name type="scientific">Sellimonas intestinalis</name>
    <dbReference type="NCBI Taxonomy" id="1653434"/>
    <lineage>
        <taxon>Bacteria</taxon>
        <taxon>Bacillati</taxon>
        <taxon>Bacillota</taxon>
        <taxon>Clostridia</taxon>
        <taxon>Lachnospirales</taxon>
        <taxon>Lachnospiraceae</taxon>
        <taxon>Sellimonas</taxon>
    </lineage>
</organism>
<evidence type="ECO:0000259" key="1">
    <source>
        <dbReference type="PROSITE" id="PS50980"/>
    </source>
</evidence>
<keyword evidence="3" id="KW-0808">Transferase</keyword>
<sequence>MSNEAAKTPAAFRISELLDAGSFVEIGGAVMARSTDFNMQESKVPGDGVITGYGVIDGSLVYVYSQDASVFGGSIGEMHARKIIALYDMAMKMGAPVIGLIDCSGLRLQEGTDALQAFGTIYAKQALASGVIPQITAVFGTCGGGAAILSGLSDFTFMEEKGKLFVNSPNAIPGNRVEICDTSGARFQAEEAGNVDFCGTEGEILSQIRDLICIIPANNEDNDSYGECTDDLNRVCAGIENGSDDAALVLSMIADNQKLIEVKADYAKEMVTGFIRMNGVTVGVVANRSKVYDEEGKTQQEFDGSLSSKGCKKAADFVTFCDAFEIPVLTLTDVDGFKASKCGEKTLAREAARLVYAFASATVPKINVVTGKAYGSGYLVMNSKALGADMVYAWTDARIGTMDASLAAKILCPDASLEEQRAQAEVYQNLQESAASAAARGYVDTVIAPEDTRKYVIGALEMLFTKREDHPVKKHGTI</sequence>
<dbReference type="PROSITE" id="PS50989">
    <property type="entry name" value="COA_CT_CTER"/>
    <property type="match status" value="1"/>
</dbReference>
<protein>
    <submittedName>
        <fullName evidence="3">Carboxyl transferase</fullName>
    </submittedName>
</protein>
<dbReference type="PROSITE" id="PS50980">
    <property type="entry name" value="COA_CT_NTER"/>
    <property type="match status" value="1"/>
</dbReference>
<dbReference type="EMBL" id="QVLX01000004">
    <property type="protein sequence ID" value="RGE87196.1"/>
    <property type="molecule type" value="Genomic_DNA"/>
</dbReference>
<dbReference type="GO" id="GO:0009317">
    <property type="term" value="C:acetyl-CoA carboxylase complex"/>
    <property type="evidence" value="ECO:0007669"/>
    <property type="project" value="TreeGrafter"/>
</dbReference>
<dbReference type="OrthoDB" id="9803706at2"/>
<dbReference type="GO" id="GO:0004658">
    <property type="term" value="F:propionyl-CoA carboxylase activity"/>
    <property type="evidence" value="ECO:0007669"/>
    <property type="project" value="TreeGrafter"/>
</dbReference>